<accession>A0A8J6TE80</accession>
<keyword evidence="2" id="KW-0949">S-adenosyl-L-methionine</keyword>
<keyword evidence="4" id="KW-0408">Iron</keyword>
<comment type="caution">
    <text evidence="7">The sequence shown here is derived from an EMBL/GenBank/DDBJ whole genome shotgun (WGS) entry which is preliminary data.</text>
</comment>
<dbReference type="GO" id="GO:0046872">
    <property type="term" value="F:metal ion binding"/>
    <property type="evidence" value="ECO:0007669"/>
    <property type="project" value="UniProtKB-KW"/>
</dbReference>
<dbReference type="Gene3D" id="3.80.30.20">
    <property type="entry name" value="tm_1862 like domain"/>
    <property type="match status" value="1"/>
</dbReference>
<dbReference type="EMBL" id="JACNJN010000057">
    <property type="protein sequence ID" value="MBC8334273.1"/>
    <property type="molecule type" value="Genomic_DNA"/>
</dbReference>
<dbReference type="PANTHER" id="PTHR43409">
    <property type="entry name" value="ANAEROBIC MAGNESIUM-PROTOPORPHYRIN IX MONOMETHYL ESTER CYCLASE-RELATED"/>
    <property type="match status" value="1"/>
</dbReference>
<dbReference type="Gene3D" id="3.40.50.280">
    <property type="entry name" value="Cobalamin-binding domain"/>
    <property type="match status" value="1"/>
</dbReference>
<dbReference type="InterPro" id="IPR023404">
    <property type="entry name" value="rSAM_horseshoe"/>
</dbReference>
<dbReference type="AlphaFoldDB" id="A0A8J6TE80"/>
<dbReference type="SFLD" id="SFLDG01082">
    <property type="entry name" value="B12-binding_domain_containing"/>
    <property type="match status" value="1"/>
</dbReference>
<dbReference type="GO" id="GO:0051536">
    <property type="term" value="F:iron-sulfur cluster binding"/>
    <property type="evidence" value="ECO:0007669"/>
    <property type="project" value="UniProtKB-KW"/>
</dbReference>
<dbReference type="CDD" id="cd02068">
    <property type="entry name" value="radical_SAM_B12_BD"/>
    <property type="match status" value="1"/>
</dbReference>
<dbReference type="InterPro" id="IPR007197">
    <property type="entry name" value="rSAM"/>
</dbReference>
<reference evidence="7 8" key="1">
    <citation type="submission" date="2020-08" db="EMBL/GenBank/DDBJ databases">
        <title>Bridging the membrane lipid divide: bacteria of the FCB group superphylum have the potential to synthesize archaeal ether lipids.</title>
        <authorList>
            <person name="Villanueva L."/>
            <person name="Von Meijenfeldt F.A.B."/>
            <person name="Westbye A.B."/>
            <person name="Yadav S."/>
            <person name="Hopmans E.C."/>
            <person name="Dutilh B.E."/>
            <person name="Sinninghe Damste J.S."/>
        </authorList>
    </citation>
    <scope>NUCLEOTIDE SEQUENCE [LARGE SCALE GENOMIC DNA]</scope>
    <source>
        <strain evidence="7">NIOZ-UU36</strain>
    </source>
</reference>
<name>A0A8J6TE80_9CHLR</name>
<evidence type="ECO:0000259" key="6">
    <source>
        <dbReference type="PROSITE" id="PS51332"/>
    </source>
</evidence>
<evidence type="ECO:0000256" key="2">
    <source>
        <dbReference type="ARBA" id="ARBA00022691"/>
    </source>
</evidence>
<dbReference type="InterPro" id="IPR051198">
    <property type="entry name" value="BchE-like"/>
</dbReference>
<dbReference type="InterPro" id="IPR058240">
    <property type="entry name" value="rSAM_sf"/>
</dbReference>
<dbReference type="GO" id="GO:0031419">
    <property type="term" value="F:cobalamin binding"/>
    <property type="evidence" value="ECO:0007669"/>
    <property type="project" value="InterPro"/>
</dbReference>
<evidence type="ECO:0000256" key="3">
    <source>
        <dbReference type="ARBA" id="ARBA00022723"/>
    </source>
</evidence>
<dbReference type="InterPro" id="IPR006158">
    <property type="entry name" value="Cobalamin-bd"/>
</dbReference>
<organism evidence="7 8">
    <name type="scientific">Candidatus Desulfolinea nitratireducens</name>
    <dbReference type="NCBI Taxonomy" id="2841698"/>
    <lineage>
        <taxon>Bacteria</taxon>
        <taxon>Bacillati</taxon>
        <taxon>Chloroflexota</taxon>
        <taxon>Anaerolineae</taxon>
        <taxon>Anaerolineales</taxon>
        <taxon>Anaerolineales incertae sedis</taxon>
        <taxon>Candidatus Desulfolinea</taxon>
    </lineage>
</organism>
<evidence type="ECO:0000256" key="4">
    <source>
        <dbReference type="ARBA" id="ARBA00023004"/>
    </source>
</evidence>
<dbReference type="Pfam" id="PF02310">
    <property type="entry name" value="B12-binding"/>
    <property type="match status" value="1"/>
</dbReference>
<evidence type="ECO:0000313" key="8">
    <source>
        <dbReference type="Proteomes" id="UP000614469"/>
    </source>
</evidence>
<keyword evidence="3" id="KW-0479">Metal-binding</keyword>
<dbReference type="PANTHER" id="PTHR43409:SF7">
    <property type="entry name" value="BLL1977 PROTEIN"/>
    <property type="match status" value="1"/>
</dbReference>
<sequence>MAIDILLVNPVFLSQNEAEKELMNPYFPLGLLYLAAFIREKGFQVEIFDGTFLDGTKDFDDALVRLSPKVVGITAVKPNREMALGLAKKAGSFGAKVILGGPDPTYKPDLYALSPDVDFVVHHEGELTLVELLHFLLKENQDQDLCDIDGIAFVDEQDELIVTPRRSYLLNLDDLPLPARDLIDMDQYLRIWREHNGYASLTISVARGCPYGCEWCQDAVHGTDYRQRSPESVVAEVKALKDIYQIDRLRVVDDVDGIDQEWIESWANAAEAENAVIPFEALNNLERQDIPMLDTRDAL</sequence>
<dbReference type="SFLD" id="SFLDS00029">
    <property type="entry name" value="Radical_SAM"/>
    <property type="match status" value="1"/>
</dbReference>
<feature type="domain" description="B12-binding" evidence="6">
    <location>
        <begin position="2"/>
        <end position="143"/>
    </location>
</feature>
<proteinExistence type="predicted"/>
<gene>
    <name evidence="7" type="ORF">H8E29_03320</name>
</gene>
<dbReference type="Proteomes" id="UP000614469">
    <property type="component" value="Unassembled WGS sequence"/>
</dbReference>
<keyword evidence="5" id="KW-0411">Iron-sulfur</keyword>
<evidence type="ECO:0000256" key="5">
    <source>
        <dbReference type="ARBA" id="ARBA00023014"/>
    </source>
</evidence>
<comment type="cofactor">
    <cofactor evidence="1">
        <name>[4Fe-4S] cluster</name>
        <dbReference type="ChEBI" id="CHEBI:49883"/>
    </cofactor>
</comment>
<protein>
    <submittedName>
        <fullName evidence="7">Cobalamin B12-binding domain-containing protein</fullName>
    </submittedName>
</protein>
<dbReference type="GO" id="GO:0005829">
    <property type="term" value="C:cytosol"/>
    <property type="evidence" value="ECO:0007669"/>
    <property type="project" value="TreeGrafter"/>
</dbReference>
<evidence type="ECO:0000256" key="1">
    <source>
        <dbReference type="ARBA" id="ARBA00001966"/>
    </source>
</evidence>
<dbReference type="PROSITE" id="PS51332">
    <property type="entry name" value="B12_BINDING"/>
    <property type="match status" value="1"/>
</dbReference>
<dbReference type="SUPFAM" id="SSF102114">
    <property type="entry name" value="Radical SAM enzymes"/>
    <property type="match status" value="1"/>
</dbReference>
<evidence type="ECO:0000313" key="7">
    <source>
        <dbReference type="EMBL" id="MBC8334273.1"/>
    </source>
</evidence>
<dbReference type="GO" id="GO:0003824">
    <property type="term" value="F:catalytic activity"/>
    <property type="evidence" value="ECO:0007669"/>
    <property type="project" value="InterPro"/>
</dbReference>